<dbReference type="PANTHER" id="PTHR43649">
    <property type="entry name" value="ARABINOSE-BINDING PROTEIN-RELATED"/>
    <property type="match status" value="1"/>
</dbReference>
<proteinExistence type="predicted"/>
<evidence type="ECO:0000256" key="1">
    <source>
        <dbReference type="SAM" id="SignalP"/>
    </source>
</evidence>
<dbReference type="PANTHER" id="PTHR43649:SF12">
    <property type="entry name" value="DIACETYLCHITOBIOSE BINDING PROTEIN DASA"/>
    <property type="match status" value="1"/>
</dbReference>
<reference evidence="2" key="1">
    <citation type="submission" date="2020-06" db="EMBL/GenBank/DDBJ databases">
        <title>Novel chitinolytic bacterium.</title>
        <authorList>
            <person name="Ungkulpasvich U."/>
            <person name="Kosugi A."/>
            <person name="Uke A."/>
        </authorList>
    </citation>
    <scope>NUCLEOTIDE SEQUENCE</scope>
    <source>
        <strain evidence="2">UUS1-1</strain>
    </source>
</reference>
<accession>A0A8J6HSD6</accession>
<feature type="signal peptide" evidence="1">
    <location>
        <begin position="1"/>
        <end position="24"/>
    </location>
</feature>
<feature type="chain" id="PRO_5035174731" evidence="1">
    <location>
        <begin position="25"/>
        <end position="419"/>
    </location>
</feature>
<comment type="caution">
    <text evidence="2">The sequence shown here is derived from an EMBL/GenBank/DDBJ whole genome shotgun (WGS) entry which is preliminary data.</text>
</comment>
<dbReference type="InterPro" id="IPR050490">
    <property type="entry name" value="Bact_solute-bd_prot1"/>
</dbReference>
<dbReference type="InterPro" id="IPR006059">
    <property type="entry name" value="SBP"/>
</dbReference>
<dbReference type="Proteomes" id="UP000657177">
    <property type="component" value="Unassembled WGS sequence"/>
</dbReference>
<keyword evidence="1" id="KW-0732">Signal</keyword>
<dbReference type="AlphaFoldDB" id="A0A8J6HSD6"/>
<organism evidence="2 3">
    <name type="scientific">Capillibacterium thermochitinicola</name>
    <dbReference type="NCBI Taxonomy" id="2699427"/>
    <lineage>
        <taxon>Bacteria</taxon>
        <taxon>Bacillati</taxon>
        <taxon>Bacillota</taxon>
        <taxon>Capillibacterium</taxon>
    </lineage>
</organism>
<keyword evidence="3" id="KW-1185">Reference proteome</keyword>
<protein>
    <submittedName>
        <fullName evidence="2">ABC transporter substrate-binding protein</fullName>
    </submittedName>
</protein>
<dbReference type="Pfam" id="PF01547">
    <property type="entry name" value="SBP_bac_1"/>
    <property type="match status" value="1"/>
</dbReference>
<dbReference type="Gene3D" id="3.40.190.10">
    <property type="entry name" value="Periplasmic binding protein-like II"/>
    <property type="match status" value="1"/>
</dbReference>
<dbReference type="CDD" id="cd14748">
    <property type="entry name" value="PBP2_UgpB"/>
    <property type="match status" value="1"/>
</dbReference>
<dbReference type="RefSeq" id="WP_181339718.1">
    <property type="nucleotide sequence ID" value="NZ_JAAKDE010000013.1"/>
</dbReference>
<dbReference type="SUPFAM" id="SSF53850">
    <property type="entry name" value="Periplasmic binding protein-like II"/>
    <property type="match status" value="1"/>
</dbReference>
<gene>
    <name evidence="2" type="ORF">G5B42_06890</name>
</gene>
<dbReference type="EMBL" id="JAAKDE010000013">
    <property type="protein sequence ID" value="MBA2133266.1"/>
    <property type="molecule type" value="Genomic_DNA"/>
</dbReference>
<evidence type="ECO:0000313" key="3">
    <source>
        <dbReference type="Proteomes" id="UP000657177"/>
    </source>
</evidence>
<sequence length="419" mass="47444">MKRFRYVLLGLLLVCCFFSLTLEAAPIKLEYWTIFTGPNGQTMQRLVDRFNQEYKGKIEVQMSVMPAGNFYEKIISAVVSNQAPDFCIMHVDRLAEFTSRGILLPLDEYVEALGLKGSDYAEPLWNGGIWQGKRYAIPLDTHPLVMYWNKKLFREAGLDPEKPPTDAESFIKVCKALTKDKNGDGKIDQWGTMLSVGWPNFQYWYTIFHQNGGTLFNADNSQALFNSKAGVDALQFLVDCIYVHKISPDNVQVDSEHEAFKRGELGITFNGIWMMADYLNQPNLEFGAGPVPQFGSQKAVWGGSHQFVLPKQRRVDRNRINAAIEFIKWFGDHSLDWGFGGQLPAKLSVLNSPEFRQDPYFGRIAEMADYVYFPPFFAKYGEAVGPIWDAVNAALLRKSTPKEALDRAKDLSNKILAGN</sequence>
<name>A0A8J6HSD6_9FIRM</name>
<evidence type="ECO:0000313" key="2">
    <source>
        <dbReference type="EMBL" id="MBA2133266.1"/>
    </source>
</evidence>